<feature type="compositionally biased region" description="Polar residues" evidence="1">
    <location>
        <begin position="1"/>
        <end position="19"/>
    </location>
</feature>
<dbReference type="Proteomes" id="UP000076420">
    <property type="component" value="Unassembled WGS sequence"/>
</dbReference>
<evidence type="ECO:0000256" key="1">
    <source>
        <dbReference type="SAM" id="MobiDB-lite"/>
    </source>
</evidence>
<name>A0A2C9KZL9_BIOGL</name>
<evidence type="ECO:0000313" key="4">
    <source>
        <dbReference type="Proteomes" id="UP001165740"/>
    </source>
</evidence>
<dbReference type="VEuPathDB" id="VectorBase:BGLAX_035514"/>
<dbReference type="AlphaFoldDB" id="A0A2C9KZL9"/>
<dbReference type="EnsemblMetazoa" id="BGLB025401-RA">
    <property type="protein sequence ID" value="BGLB025401-PA"/>
    <property type="gene ID" value="BGLB025401"/>
</dbReference>
<dbReference type="Proteomes" id="UP001165740">
    <property type="component" value="Chromosome 6"/>
</dbReference>
<dbReference type="EnsemblMetazoa" id="BGLB025401-RD">
    <property type="protein sequence ID" value="BGLB025401-PD"/>
    <property type="gene ID" value="BGLB025401"/>
</dbReference>
<sequence length="195" mass="22926">MSSKDFQPSQADQAASVSTEESKANHKEQESYRNLQKLVLTFEQFDRETNEDTCRNVLINIFQFGKKVENLNIEDKIKIAKVLENKASFLYNFLFKFGFNFDPTYSLLLLKYRSALEFLISYYGSFPLDEDEKALKRILINLENEINPTDALDEAIRFLKESLFQTIEPEGFTFENLHLPPHVSKKHSWWYTDED</sequence>
<dbReference type="RefSeq" id="XP_013063520.1">
    <property type="nucleotide sequence ID" value="XM_013208066.2"/>
</dbReference>
<organism evidence="2 3">
    <name type="scientific">Biomphalaria glabrata</name>
    <name type="common">Bloodfluke planorb</name>
    <name type="synonym">Freshwater snail</name>
    <dbReference type="NCBI Taxonomy" id="6526"/>
    <lineage>
        <taxon>Eukaryota</taxon>
        <taxon>Metazoa</taxon>
        <taxon>Spiralia</taxon>
        <taxon>Lophotrochozoa</taxon>
        <taxon>Mollusca</taxon>
        <taxon>Gastropoda</taxon>
        <taxon>Heterobranchia</taxon>
        <taxon>Euthyneura</taxon>
        <taxon>Panpulmonata</taxon>
        <taxon>Hygrophila</taxon>
        <taxon>Lymnaeoidea</taxon>
        <taxon>Planorbidae</taxon>
        <taxon>Biomphalaria</taxon>
    </lineage>
</organism>
<gene>
    <name evidence="2" type="primary">106052641</name>
    <name evidence="5" type="synonym">LOC106052641</name>
</gene>
<evidence type="ECO:0000313" key="2">
    <source>
        <dbReference type="EnsemblMetazoa" id="BGLB025401-PA"/>
    </source>
</evidence>
<feature type="region of interest" description="Disordered" evidence="1">
    <location>
        <begin position="1"/>
        <end position="30"/>
    </location>
</feature>
<protein>
    <submittedName>
        <fullName evidence="5">Uncharacterized protein LOC106052641 isoform X2</fullName>
    </submittedName>
</protein>
<keyword evidence="4" id="KW-1185">Reference proteome</keyword>
<accession>A0A2C9KZL9</accession>
<reference evidence="2" key="1">
    <citation type="submission" date="2020-05" db="UniProtKB">
        <authorList>
            <consortium name="EnsemblMetazoa"/>
        </authorList>
    </citation>
    <scope>IDENTIFICATION</scope>
    <source>
        <strain evidence="2">BB02</strain>
    </source>
</reference>
<dbReference type="VEuPathDB" id="VectorBase:BGLB025401"/>
<feature type="compositionally biased region" description="Basic and acidic residues" evidence="1">
    <location>
        <begin position="20"/>
        <end position="30"/>
    </location>
</feature>
<reference evidence="5" key="2">
    <citation type="submission" date="2025-04" db="UniProtKB">
        <authorList>
            <consortium name="RefSeq"/>
        </authorList>
    </citation>
    <scope>IDENTIFICATION</scope>
</reference>
<evidence type="ECO:0000313" key="5">
    <source>
        <dbReference type="RefSeq" id="XP_013063520.1"/>
    </source>
</evidence>
<evidence type="ECO:0000313" key="3">
    <source>
        <dbReference type="Proteomes" id="UP000076420"/>
    </source>
</evidence>
<dbReference type="GeneID" id="106052641"/>
<proteinExistence type="predicted"/>